<sequence>MAPKKAPKRADEDQVIDKFTAEQQAQQKECDKLKEQALDTGVLTDEVVRITTQLPLSKALVKANGKDIVKKSSTRKNRYLVIVNALLAPATAGRMGTLARLDSRNPVMYLDFPEGRLKFFGTLVFPRAKYMALRVGVGSSVMAEDVFENLLVFSKAWWIGTAEENPEEKEMPMPSHLQQQQQQQGSSPAGAEEPGAKMPMRIRHATYDFAYGAGPKPGEAGGPPKNTQTMAGVCAEGPRPPEQQQQQQQEAAAAAVAAAEADLVPPSSQRPQRAATRRVYLDAASSDAEGDEAVPAVYDVHDDGIEGSVGGLKRRQSSIAAAAPAFAKGTEVAATDGGTKRAKRARTDAGGPTPVDGATATPAGGASLPRRAAAVRAAAAVAKSTQQAESDEGPHSDEADSSVGNSDTSDSEKSGRRRSAKKRTTPAAKGKLVGTPRGQQQQQPLSGRKAAAPSAKTPATAGRGKVAAAAAPIITIDYSDDETEAEAEVGAARGREGVRKQRDAKTPVVVLEAGQEGDDEEHGNESEEEKDADEGSDSDEEESSDSDEDSSDGNEEKTEEEASDDVEEEEEADTPPSPTAKPQRPKATRAGSAGGRKSAASRDEKEDDDSDSVMVDDEEDEDDEDKGAKVVRRPARGRGRGAGVGRGDKVVASPKGAGRDKRSSAGTAKPAAKKRRRIVDSEDEEETSNSVDTDDDEADEDWTG</sequence>
<dbReference type="Proteomes" id="UP000747399">
    <property type="component" value="Unassembled WGS sequence"/>
</dbReference>
<dbReference type="PANTHER" id="PTHR35698">
    <property type="entry name" value="DNA-BINDING PROTEIN RHL1"/>
    <property type="match status" value="1"/>
</dbReference>
<feature type="compositionally biased region" description="Basic and acidic residues" evidence="1">
    <location>
        <begin position="493"/>
        <end position="505"/>
    </location>
</feature>
<feature type="compositionally biased region" description="Basic residues" evidence="1">
    <location>
        <begin position="415"/>
        <end position="424"/>
    </location>
</feature>
<feature type="compositionally biased region" description="Acidic residues" evidence="1">
    <location>
        <begin position="605"/>
        <end position="625"/>
    </location>
</feature>
<feature type="compositionally biased region" description="Low complexity" evidence="1">
    <location>
        <begin position="370"/>
        <end position="382"/>
    </location>
</feature>
<name>A0A8J4EZ38_9CHLO</name>
<comment type="caution">
    <text evidence="2">The sequence shown here is derived from an EMBL/GenBank/DDBJ whole genome shotgun (WGS) entry which is preliminary data.</text>
</comment>
<evidence type="ECO:0000256" key="1">
    <source>
        <dbReference type="SAM" id="MobiDB-lite"/>
    </source>
</evidence>
<reference evidence="2" key="1">
    <citation type="journal article" date="2021" name="Proc. Natl. Acad. Sci. U.S.A.">
        <title>Three genomes in the algal genus Volvox reveal the fate of a haploid sex-determining region after a transition to homothallism.</title>
        <authorList>
            <person name="Yamamoto K."/>
            <person name="Hamaji T."/>
            <person name="Kawai-Toyooka H."/>
            <person name="Matsuzaki R."/>
            <person name="Takahashi F."/>
            <person name="Nishimura Y."/>
            <person name="Kawachi M."/>
            <person name="Noguchi H."/>
            <person name="Minakuchi Y."/>
            <person name="Umen J.G."/>
            <person name="Toyoda A."/>
            <person name="Nozaki H."/>
        </authorList>
    </citation>
    <scope>NUCLEOTIDE SEQUENCE</scope>
    <source>
        <strain evidence="2">NIES-3780</strain>
    </source>
</reference>
<feature type="compositionally biased region" description="Low complexity" evidence="1">
    <location>
        <begin position="212"/>
        <end position="225"/>
    </location>
</feature>
<dbReference type="EMBL" id="BNCO01000010">
    <property type="protein sequence ID" value="GIL51316.1"/>
    <property type="molecule type" value="Genomic_DNA"/>
</dbReference>
<evidence type="ECO:0000313" key="3">
    <source>
        <dbReference type="Proteomes" id="UP000747399"/>
    </source>
</evidence>
<dbReference type="PANTHER" id="PTHR35698:SF2">
    <property type="entry name" value="DNA-BINDING PROTEIN RHL1"/>
    <property type="match status" value="1"/>
</dbReference>
<feature type="region of interest" description="Disordered" evidence="1">
    <location>
        <begin position="167"/>
        <end position="195"/>
    </location>
</feature>
<feature type="region of interest" description="Disordered" evidence="1">
    <location>
        <begin position="211"/>
        <end position="292"/>
    </location>
</feature>
<proteinExistence type="predicted"/>
<gene>
    <name evidence="2" type="ORF">Vafri_7332</name>
</gene>
<feature type="region of interest" description="Disordered" evidence="1">
    <location>
        <begin position="322"/>
        <end position="704"/>
    </location>
</feature>
<feature type="compositionally biased region" description="Acidic residues" evidence="1">
    <location>
        <begin position="681"/>
        <end position="704"/>
    </location>
</feature>
<accession>A0A8J4EZ38</accession>
<organism evidence="2 3">
    <name type="scientific">Volvox africanus</name>
    <dbReference type="NCBI Taxonomy" id="51714"/>
    <lineage>
        <taxon>Eukaryota</taxon>
        <taxon>Viridiplantae</taxon>
        <taxon>Chlorophyta</taxon>
        <taxon>core chlorophytes</taxon>
        <taxon>Chlorophyceae</taxon>
        <taxon>CS clade</taxon>
        <taxon>Chlamydomonadales</taxon>
        <taxon>Volvocaceae</taxon>
        <taxon>Volvox</taxon>
    </lineage>
</organism>
<feature type="compositionally biased region" description="Acidic residues" evidence="1">
    <location>
        <begin position="515"/>
        <end position="573"/>
    </location>
</feature>
<dbReference type="GO" id="GO:0042023">
    <property type="term" value="P:DNA endoreduplication"/>
    <property type="evidence" value="ECO:0007669"/>
    <property type="project" value="InterPro"/>
</dbReference>
<dbReference type="InterPro" id="IPR038859">
    <property type="entry name" value="RHL1"/>
</dbReference>
<feature type="compositionally biased region" description="Basic residues" evidence="1">
    <location>
        <begin position="629"/>
        <end position="639"/>
    </location>
</feature>
<feature type="compositionally biased region" description="Low complexity" evidence="1">
    <location>
        <begin position="588"/>
        <end position="598"/>
    </location>
</feature>
<feature type="compositionally biased region" description="Low complexity" evidence="1">
    <location>
        <begin position="449"/>
        <end position="471"/>
    </location>
</feature>
<feature type="compositionally biased region" description="Low complexity" evidence="1">
    <location>
        <begin position="172"/>
        <end position="184"/>
    </location>
</feature>
<protein>
    <submittedName>
        <fullName evidence="2">Uncharacterized protein</fullName>
    </submittedName>
</protein>
<dbReference type="GO" id="GO:0003677">
    <property type="term" value="F:DNA binding"/>
    <property type="evidence" value="ECO:0007669"/>
    <property type="project" value="InterPro"/>
</dbReference>
<dbReference type="AlphaFoldDB" id="A0A8J4EZ38"/>
<feature type="compositionally biased region" description="Acidic residues" evidence="1">
    <location>
        <begin position="478"/>
        <end position="487"/>
    </location>
</feature>
<feature type="compositionally biased region" description="Low complexity" evidence="1">
    <location>
        <begin position="242"/>
        <end position="261"/>
    </location>
</feature>
<keyword evidence="3" id="KW-1185">Reference proteome</keyword>
<evidence type="ECO:0000313" key="2">
    <source>
        <dbReference type="EMBL" id="GIL51316.1"/>
    </source>
</evidence>